<accession>A0ABQ9DLP9</accession>
<sequence length="108" mass="11992">MLEQKPVEKGAAEVLLLADPHPSVPALPGEGQELGMREWSILMAQNADSSGLEYGIGKNTDWVRAGIWNGRKHGLESGVQEYQDRFGLGFIMGENPEWMRIQKGNKLE</sequence>
<dbReference type="EMBL" id="WHWB01033236">
    <property type="protein sequence ID" value="KAJ7421188.1"/>
    <property type="molecule type" value="Genomic_DNA"/>
</dbReference>
<protein>
    <submittedName>
        <fullName evidence="1">Uncharacterized protein</fullName>
    </submittedName>
</protein>
<evidence type="ECO:0000313" key="1">
    <source>
        <dbReference type="EMBL" id="KAJ7421188.1"/>
    </source>
</evidence>
<name>A0ABQ9DLP9_9PASS</name>
<gene>
    <name evidence="1" type="ORF">WISP_43904</name>
</gene>
<organism evidence="1 2">
    <name type="scientific">Willisornis vidua</name>
    <name type="common">Xingu scale-backed antbird</name>
    <dbReference type="NCBI Taxonomy" id="1566151"/>
    <lineage>
        <taxon>Eukaryota</taxon>
        <taxon>Metazoa</taxon>
        <taxon>Chordata</taxon>
        <taxon>Craniata</taxon>
        <taxon>Vertebrata</taxon>
        <taxon>Euteleostomi</taxon>
        <taxon>Archelosauria</taxon>
        <taxon>Archosauria</taxon>
        <taxon>Dinosauria</taxon>
        <taxon>Saurischia</taxon>
        <taxon>Theropoda</taxon>
        <taxon>Coelurosauria</taxon>
        <taxon>Aves</taxon>
        <taxon>Neognathae</taxon>
        <taxon>Neoaves</taxon>
        <taxon>Telluraves</taxon>
        <taxon>Australaves</taxon>
        <taxon>Passeriformes</taxon>
        <taxon>Thamnophilidae</taxon>
        <taxon>Willisornis</taxon>
    </lineage>
</organism>
<keyword evidence="2" id="KW-1185">Reference proteome</keyword>
<evidence type="ECO:0000313" key="2">
    <source>
        <dbReference type="Proteomes" id="UP001145742"/>
    </source>
</evidence>
<dbReference type="Proteomes" id="UP001145742">
    <property type="component" value="Unassembled WGS sequence"/>
</dbReference>
<comment type="caution">
    <text evidence="1">The sequence shown here is derived from an EMBL/GenBank/DDBJ whole genome shotgun (WGS) entry which is preliminary data.</text>
</comment>
<reference evidence="1" key="1">
    <citation type="submission" date="2019-10" db="EMBL/GenBank/DDBJ databases">
        <authorList>
            <person name="Soares A.E.R."/>
            <person name="Aleixo A."/>
            <person name="Schneider P."/>
            <person name="Miyaki C.Y."/>
            <person name="Schneider M.P."/>
            <person name="Mello C."/>
            <person name="Vasconcelos A.T.R."/>
        </authorList>
    </citation>
    <scope>NUCLEOTIDE SEQUENCE</scope>
    <source>
        <tissue evidence="1">Muscle</tissue>
    </source>
</reference>
<proteinExistence type="predicted"/>